<evidence type="ECO:0000256" key="1">
    <source>
        <dbReference type="ARBA" id="ARBA00004141"/>
    </source>
</evidence>
<dbReference type="InterPro" id="IPR050186">
    <property type="entry name" value="TPT_transporter"/>
</dbReference>
<evidence type="ECO:0000313" key="6">
    <source>
        <dbReference type="EMBL" id="EEF35185.1"/>
    </source>
</evidence>
<keyword evidence="2 5" id="KW-0812">Transmembrane</keyword>
<keyword evidence="7" id="KW-1185">Reference proteome</keyword>
<reference evidence="7" key="1">
    <citation type="journal article" date="2010" name="Nat. Biotechnol.">
        <title>Draft genome sequence of the oilseed species Ricinus communis.</title>
        <authorList>
            <person name="Chan A.P."/>
            <person name="Crabtree J."/>
            <person name="Zhao Q."/>
            <person name="Lorenzi H."/>
            <person name="Orvis J."/>
            <person name="Puiu D."/>
            <person name="Melake-Berhan A."/>
            <person name="Jones K.M."/>
            <person name="Redman J."/>
            <person name="Chen G."/>
            <person name="Cahoon E.B."/>
            <person name="Gedil M."/>
            <person name="Stanke M."/>
            <person name="Haas B.J."/>
            <person name="Wortman J.R."/>
            <person name="Fraser-Liggett C.M."/>
            <person name="Ravel J."/>
            <person name="Rabinowicz P.D."/>
        </authorList>
    </citation>
    <scope>NUCLEOTIDE SEQUENCE [LARGE SCALE GENOMIC DNA]</scope>
    <source>
        <strain evidence="7">cv. Hale</strain>
    </source>
</reference>
<feature type="transmembrane region" description="Helical" evidence="5">
    <location>
        <begin position="56"/>
        <end position="75"/>
    </location>
</feature>
<evidence type="ECO:0000313" key="7">
    <source>
        <dbReference type="Proteomes" id="UP000008311"/>
    </source>
</evidence>
<evidence type="ECO:0000256" key="4">
    <source>
        <dbReference type="ARBA" id="ARBA00023136"/>
    </source>
</evidence>
<name>B9SMF3_RICCO</name>
<accession>B9SMF3</accession>
<dbReference type="InParanoid" id="B9SMF3"/>
<gene>
    <name evidence="6" type="ORF">RCOM_1074130</name>
</gene>
<sequence length="163" mass="18530">MDIDKSKTLLPVTEEKQKNDSVMTKRGAYAAISYMASAVLLVMFNKAALSSYSFQYANVITLFQTVSSCLFLYAMKWWKIISFTNDESHVKTYNPARLVPVKTLFRTLPLALSYLLYMLVTMEAVRAISVPMYTTIRRTTVAFTMIAEYLLTGKRHSLPVVGR</sequence>
<proteinExistence type="predicted"/>
<dbReference type="EMBL" id="EQ974034">
    <property type="protein sequence ID" value="EEF35185.1"/>
    <property type="molecule type" value="Genomic_DNA"/>
</dbReference>
<keyword evidence="3 5" id="KW-1133">Transmembrane helix</keyword>
<evidence type="ECO:0008006" key="8">
    <source>
        <dbReference type="Google" id="ProtNLM"/>
    </source>
</evidence>
<organism evidence="6 7">
    <name type="scientific">Ricinus communis</name>
    <name type="common">Castor bean</name>
    <dbReference type="NCBI Taxonomy" id="3988"/>
    <lineage>
        <taxon>Eukaryota</taxon>
        <taxon>Viridiplantae</taxon>
        <taxon>Streptophyta</taxon>
        <taxon>Embryophyta</taxon>
        <taxon>Tracheophyta</taxon>
        <taxon>Spermatophyta</taxon>
        <taxon>Magnoliopsida</taxon>
        <taxon>eudicotyledons</taxon>
        <taxon>Gunneridae</taxon>
        <taxon>Pentapetalae</taxon>
        <taxon>rosids</taxon>
        <taxon>fabids</taxon>
        <taxon>Malpighiales</taxon>
        <taxon>Euphorbiaceae</taxon>
        <taxon>Acalyphoideae</taxon>
        <taxon>Acalypheae</taxon>
        <taxon>Ricinus</taxon>
    </lineage>
</organism>
<evidence type="ECO:0000256" key="3">
    <source>
        <dbReference type="ARBA" id="ARBA00022989"/>
    </source>
</evidence>
<dbReference type="PANTHER" id="PTHR11132">
    <property type="entry name" value="SOLUTE CARRIER FAMILY 35"/>
    <property type="match status" value="1"/>
</dbReference>
<dbReference type="GO" id="GO:0016020">
    <property type="term" value="C:membrane"/>
    <property type="evidence" value="ECO:0007669"/>
    <property type="project" value="UniProtKB-SubCell"/>
</dbReference>
<keyword evidence="4 5" id="KW-0472">Membrane</keyword>
<dbReference type="Proteomes" id="UP000008311">
    <property type="component" value="Unassembled WGS sequence"/>
</dbReference>
<dbReference type="eggNOG" id="KOG1444">
    <property type="taxonomic scope" value="Eukaryota"/>
</dbReference>
<feature type="transmembrane region" description="Helical" evidence="5">
    <location>
        <begin position="108"/>
        <end position="128"/>
    </location>
</feature>
<protein>
    <recommendedName>
        <fullName evidence="8">Sugar phosphate transporter domain-containing protein</fullName>
    </recommendedName>
</protein>
<feature type="transmembrane region" description="Helical" evidence="5">
    <location>
        <begin position="27"/>
        <end position="44"/>
    </location>
</feature>
<dbReference type="STRING" id="3988.B9SMF3"/>
<evidence type="ECO:0000256" key="5">
    <source>
        <dbReference type="SAM" id="Phobius"/>
    </source>
</evidence>
<dbReference type="AlphaFoldDB" id="B9SMF3"/>
<evidence type="ECO:0000256" key="2">
    <source>
        <dbReference type="ARBA" id="ARBA00022692"/>
    </source>
</evidence>
<comment type="subcellular location">
    <subcellularLocation>
        <location evidence="1">Membrane</location>
        <topology evidence="1">Multi-pass membrane protein</topology>
    </subcellularLocation>
</comment>